<name>A0A2S4VJI3_9BASI</name>
<keyword evidence="3" id="KW-1185">Reference proteome</keyword>
<feature type="region of interest" description="Disordered" evidence="1">
    <location>
        <begin position="168"/>
        <end position="196"/>
    </location>
</feature>
<feature type="region of interest" description="Disordered" evidence="1">
    <location>
        <begin position="572"/>
        <end position="672"/>
    </location>
</feature>
<dbReference type="VEuPathDB" id="FungiDB:PSTT_06696"/>
<proteinExistence type="predicted"/>
<dbReference type="VEuPathDB" id="FungiDB:PSHT_04665"/>
<dbReference type="AlphaFoldDB" id="A0A2S4VJI3"/>
<dbReference type="EMBL" id="PKSL01000053">
    <property type="protein sequence ID" value="POW09649.1"/>
    <property type="molecule type" value="Genomic_DNA"/>
</dbReference>
<sequence>MAFNSAPLALLSDHQMNPNNSNIEYLNLTNTDQNNLTNPHQNLHNRYYQPPQDTDMNHQSYNLSQEHRQLQPWDGNGYPEHYDMNNSGYNPNQADQYPQDIQTYNNHCPEPFGQSQSYDIGRTQPLSQNHQTAINQGPPDIRGASHALGLAHPNTSVQNRLPEDRLLPFDSALDNTPNQLLPPPQSDPDLRGSMTMNQLLPPPQSDPNLRGSMTMNTDETLISRNKKARDLNAATKQRLENIGLTRLRKEANENVTHHRMTDNIREELDELYYQFQCSINRLLANTGVGAHLLYEHLGWKQKKRAPTSYNNYCEYDPVAQRLFDENKPDEVTRLWHSKSKAEQDRYRDMDYIESIVDNSIKESKAESKGIVQSSVAGQKYMRSVLADWVRKISIDLKSLSFFHQIEGFFVLASRHPKSNFFCKRGTPLGFEYLQLLIGEDDPFSEFHIWVGGKGVEDSKANKAKEAQKKTSVAYKDEVVPVHEWDEGNHKPNLKSIRRRLSALMYNASGGEIDKGWPATDTASMLQKYNLKVVIEPNDQGIKMTHFEQPLCKLNIDQTRDVLAVLGTNKVRMTYSRPPPTTVATKNNTPAPKKRKRHHRTDNTASEEAAVTGTAPADTTTATTGNSADSTSTLTESGQTSGAQTSHANVTPTGSSAGATGSPPPYFYYGSTG</sequence>
<evidence type="ECO:0000256" key="1">
    <source>
        <dbReference type="SAM" id="MobiDB-lite"/>
    </source>
</evidence>
<organism evidence="2 3">
    <name type="scientific">Puccinia striiformis</name>
    <dbReference type="NCBI Taxonomy" id="27350"/>
    <lineage>
        <taxon>Eukaryota</taxon>
        <taxon>Fungi</taxon>
        <taxon>Dikarya</taxon>
        <taxon>Basidiomycota</taxon>
        <taxon>Pucciniomycotina</taxon>
        <taxon>Pucciniomycetes</taxon>
        <taxon>Pucciniales</taxon>
        <taxon>Pucciniaceae</taxon>
        <taxon>Puccinia</taxon>
    </lineage>
</organism>
<gene>
    <name evidence="2" type="ORF">PSTT_06696</name>
</gene>
<feature type="compositionally biased region" description="Low complexity" evidence="1">
    <location>
        <begin position="608"/>
        <end position="632"/>
    </location>
</feature>
<reference evidence="2" key="1">
    <citation type="submission" date="2017-12" db="EMBL/GenBank/DDBJ databases">
        <title>Gene loss provides genomic basis for host adaptation in cereal stripe rust fungi.</title>
        <authorList>
            <person name="Xia C."/>
        </authorList>
    </citation>
    <scope>NUCLEOTIDE SEQUENCE [LARGE SCALE GENOMIC DNA]</scope>
    <source>
        <strain evidence="2">93-210</strain>
    </source>
</reference>
<evidence type="ECO:0000313" key="2">
    <source>
        <dbReference type="EMBL" id="POW09649.1"/>
    </source>
</evidence>
<accession>A0A2S4VJI3</accession>
<dbReference type="Proteomes" id="UP000239156">
    <property type="component" value="Unassembled WGS sequence"/>
</dbReference>
<feature type="compositionally biased region" description="Polar residues" evidence="1">
    <location>
        <begin position="633"/>
        <end position="658"/>
    </location>
</feature>
<comment type="caution">
    <text evidence="2">The sequence shown here is derived from an EMBL/GenBank/DDBJ whole genome shotgun (WGS) entry which is preliminary data.</text>
</comment>
<evidence type="ECO:0000313" key="3">
    <source>
        <dbReference type="Proteomes" id="UP000239156"/>
    </source>
</evidence>
<protein>
    <submittedName>
        <fullName evidence="2">Uncharacterized protein</fullName>
    </submittedName>
</protein>